<feature type="transmembrane region" description="Helical" evidence="12">
    <location>
        <begin position="790"/>
        <end position="812"/>
    </location>
</feature>
<feature type="chain" id="PRO_5045397974" description="Mannosyl-oligosaccharide glucosidase" evidence="14">
    <location>
        <begin position="23"/>
        <end position="855"/>
    </location>
</feature>
<keyword evidence="7 12" id="KW-1133">Transmembrane helix</keyword>
<keyword evidence="3 12" id="KW-0812">Transmembrane</keyword>
<reference evidence="17 18" key="1">
    <citation type="submission" date="2023-01" db="EMBL/GenBank/DDBJ databases">
        <title>Analysis of 21 Apiospora genomes using comparative genomics revels a genus with tremendous synthesis potential of carbohydrate active enzymes and secondary metabolites.</title>
        <authorList>
            <person name="Sorensen T."/>
        </authorList>
    </citation>
    <scope>NUCLEOTIDE SEQUENCE [LARGE SCALE GENOMIC DNA]</scope>
    <source>
        <strain evidence="17 18">CBS 83171</strain>
    </source>
</reference>
<feature type="domain" description="Glycosyl hydrolase family 63 C-terminal" evidence="15">
    <location>
        <begin position="276"/>
        <end position="761"/>
    </location>
</feature>
<evidence type="ECO:0000256" key="10">
    <source>
        <dbReference type="ARBA" id="ARBA00023295"/>
    </source>
</evidence>
<sequence>MFSVYRLAYVWIVLSLFVFAAAAVSEDERTPAKTSWRTWAPYRPNLYFGLRLPVPDSLLMGLMWARGDDEDSIRRSLRDTCEQDEGMAGYGWTKYDVRTGGSQLIHDRELHLDLQTDFVKSPDGHAWAVRVSGNPKDDTPGTIKTMIAFHLAQERLNIDQGKKLKCKEAPEALNADQSAYITCEGEYPGLDQLEFWASGRATNKLVGKPVVRQASVPEDQIWKAKSAFVDHITSTRGVNSNDRPGNMQFLQMTFEGPFQVDFIYKPKGLPPVSPDINTVLSASKSQFSERLRNVFPVSTAFEGEAYVKFTASLLSNLLGGLGYFYGDSKVDNSSSPEYAEVDMDFWKGAEQAMSRAKVATTSPTQLLSFTPSRPFFPRGFLWDEGFHLLPVMEWDLDLAVSVIHSWLKLMDDDGWISREQILGPEARSKVPEKFQVQYPHYANPPTLSLLLPVILSKVTKASPYFGHPSEYITPSDNTTDLPSLDKLFPLFDRHYEWFRRTQAGNFSTQYPRPANVAGWEGYRWRGRTPTHTLTSGLDDYPRANPPHPGELHLDALAWVGASAKSLLQLAQHLGLESAVVKYSKHLEEIKRNLDVLHWDAQSAAYCDATVSSSGHYERVCHLGYISLMPFLLGLMEPDHPRLPAVLNLLSDPDKLWSPHGLRSLSLADELYGKDENYWRGAVWMNMNVLAVQQLHALSMADGPEKSRAAKLGAKLRRNVVQTVYDSWATTGFVWEQYSDKTGEGKGSRAFTGWTACIVLLTSLKFADFEAEKGGQGAAATPIKLGVIPTIVLLLAILILILALIILVLAITLHTQQVTEIWDHVNILYRRATGREQVTYEEIIDMDDWNHRSHID</sequence>
<comment type="function">
    <text evidence="12">Cleaves the distal alpha 1,2-linked glucose residue from the Glc(3)Man(9)GlcNAc(2) oligosaccharide precursor.</text>
</comment>
<comment type="similarity">
    <text evidence="2 12">Belongs to the glycosyl hydrolase 63 family.</text>
</comment>
<keyword evidence="9 13" id="KW-0325">Glycoprotein</keyword>
<dbReference type="Pfam" id="PF16923">
    <property type="entry name" value="Glyco_hydro_63N"/>
    <property type="match status" value="1"/>
</dbReference>
<keyword evidence="4 12" id="KW-0378">Hydrolase</keyword>
<gene>
    <name evidence="17" type="ORF">PG996_009426</name>
</gene>
<protein>
    <recommendedName>
        <fullName evidence="11 12">Mannosyl-oligosaccharide glucosidase</fullName>
        <ecNumber evidence="11 12">3.2.1.106</ecNumber>
    </recommendedName>
    <alternativeName>
        <fullName evidence="13">Glucosidase I</fullName>
    </alternativeName>
</protein>
<evidence type="ECO:0000256" key="12">
    <source>
        <dbReference type="RuleBase" id="RU368089"/>
    </source>
</evidence>
<name>A0ABR1UN57_9PEZI</name>
<evidence type="ECO:0000259" key="16">
    <source>
        <dbReference type="Pfam" id="PF16923"/>
    </source>
</evidence>
<dbReference type="Pfam" id="PF03200">
    <property type="entry name" value="Glyco_hydro_63"/>
    <property type="match status" value="1"/>
</dbReference>
<evidence type="ECO:0000256" key="13">
    <source>
        <dbReference type="RuleBase" id="RU369107"/>
    </source>
</evidence>
<dbReference type="EMBL" id="JAQQWM010000006">
    <property type="protein sequence ID" value="KAK8059496.1"/>
    <property type="molecule type" value="Genomic_DNA"/>
</dbReference>
<dbReference type="InterPro" id="IPR038518">
    <property type="entry name" value="Glyco_hydro_63N_sf"/>
</dbReference>
<comment type="subcellular location">
    <subcellularLocation>
        <location evidence="1 12">Endoplasmic reticulum membrane</location>
        <topology evidence="1 12">Single-pass type II membrane protein</topology>
    </subcellularLocation>
</comment>
<evidence type="ECO:0000259" key="15">
    <source>
        <dbReference type="Pfam" id="PF03200"/>
    </source>
</evidence>
<evidence type="ECO:0000256" key="1">
    <source>
        <dbReference type="ARBA" id="ARBA00004648"/>
    </source>
</evidence>
<dbReference type="Gene3D" id="2.70.98.110">
    <property type="entry name" value="Glycosyl hydrolase family 63, N-terminal domain"/>
    <property type="match status" value="1"/>
</dbReference>
<dbReference type="InterPro" id="IPR031631">
    <property type="entry name" value="Glyco_hydro_63N"/>
</dbReference>
<feature type="domain" description="Glycosyl hydrolase family 63 N-terminal" evidence="16">
    <location>
        <begin position="39"/>
        <end position="234"/>
    </location>
</feature>
<dbReference type="PANTHER" id="PTHR10412:SF11">
    <property type="entry name" value="MANNOSYL-OLIGOSACCHARIDE GLUCOSIDASE"/>
    <property type="match status" value="1"/>
</dbReference>
<evidence type="ECO:0000256" key="11">
    <source>
        <dbReference type="ARBA" id="ARBA00038888"/>
    </source>
</evidence>
<evidence type="ECO:0000256" key="6">
    <source>
        <dbReference type="ARBA" id="ARBA00022968"/>
    </source>
</evidence>
<comment type="catalytic activity">
    <reaction evidence="12">
        <text>N(4)-(alpha-D-Glc-(1-&gt;2)-alpha-D-Glc-(1-&gt;3)-alpha-D-Glc-(1-&gt;3)-alpha-D-Man-(1-&gt;2)-alpha-D-Man-(1-&gt;2)-alpha-D-Man-(1-&gt;3)-[alpha-D-Man-(1-&gt;2)-alpha-D-Man-(1-&gt;3)-[alpha-D-Man-(1-&gt;2)-alpha-D-Man-(1-&gt;6)]-alpha-D-Man-(1-&gt;6)]-beta-D-Man-(1-&gt;4)-beta-D-GlcNAc-(1-&gt;4)-beta-D-GlcNAc)-L-asparaginyl-[protein] + H2O = N(4)-(alpha-D-Glc-(1-&gt;3)-alpha-D-Glc-(1-&gt;3)-alpha-D-Man-(1-&gt;2)-alpha-D-Man-(1-&gt;2)-alpha-D-Man-(1-&gt;3)-[alpha-D-Man-(1-&gt;2)-alpha-D-Man-(1-&gt;3)-[alpha-D-Man-(1-&gt;2)-alpha-D-Man-(1-&gt;6)]-alpha-D-Man-(1-&gt;6)]-beta-D-Man-(1-&gt;4)-beta-D-GlcNAc-(1-&gt;4)-beta-D-GlcNAc)-L-asparaginyl-[protein] + beta-D-glucose</text>
        <dbReference type="Rhea" id="RHEA:55988"/>
        <dbReference type="Rhea" id="RHEA-COMP:12806"/>
        <dbReference type="Rhea" id="RHEA-COMP:14355"/>
        <dbReference type="ChEBI" id="CHEBI:15377"/>
        <dbReference type="ChEBI" id="CHEBI:15903"/>
        <dbReference type="ChEBI" id="CHEBI:59082"/>
        <dbReference type="ChEBI" id="CHEBI:132537"/>
        <dbReference type="EC" id="3.2.1.106"/>
    </reaction>
</comment>
<dbReference type="SUPFAM" id="SSF48208">
    <property type="entry name" value="Six-hairpin glycosidases"/>
    <property type="match status" value="1"/>
</dbReference>
<dbReference type="PANTHER" id="PTHR10412">
    <property type="entry name" value="MANNOSYL-OLIGOSACCHARIDE GLUCOSIDASE"/>
    <property type="match status" value="1"/>
</dbReference>
<organism evidence="17 18">
    <name type="scientific">Apiospora saccharicola</name>
    <dbReference type="NCBI Taxonomy" id="335842"/>
    <lineage>
        <taxon>Eukaryota</taxon>
        <taxon>Fungi</taxon>
        <taxon>Dikarya</taxon>
        <taxon>Ascomycota</taxon>
        <taxon>Pezizomycotina</taxon>
        <taxon>Sordariomycetes</taxon>
        <taxon>Xylariomycetidae</taxon>
        <taxon>Amphisphaeriales</taxon>
        <taxon>Apiosporaceae</taxon>
        <taxon>Apiospora</taxon>
    </lineage>
</organism>
<comment type="caution">
    <text evidence="17">The sequence shown here is derived from an EMBL/GenBank/DDBJ whole genome shotgun (WGS) entry which is preliminary data.</text>
</comment>
<evidence type="ECO:0000256" key="2">
    <source>
        <dbReference type="ARBA" id="ARBA00010833"/>
    </source>
</evidence>
<proteinExistence type="inferred from homology"/>
<evidence type="ECO:0000256" key="4">
    <source>
        <dbReference type="ARBA" id="ARBA00022801"/>
    </source>
</evidence>
<comment type="pathway">
    <text evidence="13">Glycan metabolism; N-glycan degradation.</text>
</comment>
<feature type="signal peptide" evidence="14">
    <location>
        <begin position="1"/>
        <end position="22"/>
    </location>
</feature>
<dbReference type="EC" id="3.2.1.106" evidence="11 12"/>
<keyword evidence="8 12" id="KW-0472">Membrane</keyword>
<evidence type="ECO:0000256" key="8">
    <source>
        <dbReference type="ARBA" id="ARBA00023136"/>
    </source>
</evidence>
<accession>A0ABR1UN57</accession>
<keyword evidence="5 12" id="KW-0256">Endoplasmic reticulum</keyword>
<dbReference type="InterPro" id="IPR012341">
    <property type="entry name" value="6hp_glycosidase-like_sf"/>
</dbReference>
<evidence type="ECO:0000256" key="14">
    <source>
        <dbReference type="SAM" id="SignalP"/>
    </source>
</evidence>
<evidence type="ECO:0000313" key="18">
    <source>
        <dbReference type="Proteomes" id="UP001446871"/>
    </source>
</evidence>
<keyword evidence="10 12" id="KW-0326">Glycosidase</keyword>
<evidence type="ECO:0000313" key="17">
    <source>
        <dbReference type="EMBL" id="KAK8059496.1"/>
    </source>
</evidence>
<evidence type="ECO:0000256" key="3">
    <source>
        <dbReference type="ARBA" id="ARBA00022692"/>
    </source>
</evidence>
<dbReference type="Proteomes" id="UP001446871">
    <property type="component" value="Unassembled WGS sequence"/>
</dbReference>
<evidence type="ECO:0000256" key="5">
    <source>
        <dbReference type="ARBA" id="ARBA00022824"/>
    </source>
</evidence>
<dbReference type="InterPro" id="IPR031335">
    <property type="entry name" value="Glyco_hydro_63_C"/>
</dbReference>
<dbReference type="Gene3D" id="1.50.10.10">
    <property type="match status" value="1"/>
</dbReference>
<keyword evidence="14" id="KW-0732">Signal</keyword>
<dbReference type="InterPro" id="IPR004888">
    <property type="entry name" value="Glycoside_hydrolase_63"/>
</dbReference>
<evidence type="ECO:0000256" key="7">
    <source>
        <dbReference type="ARBA" id="ARBA00022989"/>
    </source>
</evidence>
<keyword evidence="18" id="KW-1185">Reference proteome</keyword>
<keyword evidence="6" id="KW-0735">Signal-anchor</keyword>
<dbReference type="InterPro" id="IPR008928">
    <property type="entry name" value="6-hairpin_glycosidase_sf"/>
</dbReference>
<evidence type="ECO:0000256" key="9">
    <source>
        <dbReference type="ARBA" id="ARBA00023180"/>
    </source>
</evidence>